<sequence>MTHGKTLLIASLLFSLISLNAQATLTTTVGGLGIYDSGLNTTWIQDANLLGTWEGAYQSTSYNNIVTAIINASSGVIYDTPNAYDNGTYTLTAADFGSGGRVDWWAGLAFVNYLDTQHYAGSSHWALPTTPDNDALYGYNQISSQLGELFYNELGGTAGSSISSGPFSNVQSSAYWSGTEYGTDPEGAWFFGTRNGYQDGNYKTSQFYAWAVSPGNVAAVPEPNVIWLLGTGLLGFLGLKRRGNIG</sequence>
<evidence type="ECO:0000313" key="4">
    <source>
        <dbReference type="EMBL" id="QWF72447.1"/>
    </source>
</evidence>
<organism evidence="4 5">
    <name type="scientific">Methylomonas paludis</name>
    <dbReference type="NCBI Taxonomy" id="1173101"/>
    <lineage>
        <taxon>Bacteria</taxon>
        <taxon>Pseudomonadati</taxon>
        <taxon>Pseudomonadota</taxon>
        <taxon>Gammaproteobacteria</taxon>
        <taxon>Methylococcales</taxon>
        <taxon>Methylococcaceae</taxon>
        <taxon>Methylomonas</taxon>
    </lineage>
</organism>
<proteinExistence type="predicted"/>
<evidence type="ECO:0000259" key="2">
    <source>
        <dbReference type="Pfam" id="PF07589"/>
    </source>
</evidence>
<feature type="domain" description="Lcl C-terminal" evidence="3">
    <location>
        <begin position="98"/>
        <end position="212"/>
    </location>
</feature>
<feature type="domain" description="Ice-binding protein C-terminal" evidence="2">
    <location>
        <begin position="219"/>
        <end position="242"/>
    </location>
</feature>
<feature type="signal peptide" evidence="1">
    <location>
        <begin position="1"/>
        <end position="23"/>
    </location>
</feature>
<dbReference type="Pfam" id="PF07589">
    <property type="entry name" value="PEP-CTERM"/>
    <property type="match status" value="1"/>
</dbReference>
<reference evidence="4" key="1">
    <citation type="submission" date="2021-04" db="EMBL/GenBank/DDBJ databases">
        <title>Draft genome sequence data of methanotrophic Methylovulum sp. strain S1L and Methylomonas sp. strain S2AM isolated from boreal lake water columns.</title>
        <authorList>
            <person name="Rissanen A.J."/>
            <person name="Mangayil R."/>
            <person name="Svenning M.M."/>
            <person name="Khanongnuch R."/>
        </authorList>
    </citation>
    <scope>NUCLEOTIDE SEQUENCE</scope>
    <source>
        <strain evidence="4">S2AM</strain>
    </source>
</reference>
<gene>
    <name evidence="4" type="ORF">KEF85_01285</name>
</gene>
<dbReference type="Proteomes" id="UP000676649">
    <property type="component" value="Chromosome"/>
</dbReference>
<dbReference type="InterPro" id="IPR013424">
    <property type="entry name" value="Ice-binding_C"/>
</dbReference>
<dbReference type="Pfam" id="PF07603">
    <property type="entry name" value="Lcl_C"/>
    <property type="match status" value="1"/>
</dbReference>
<dbReference type="NCBIfam" id="TIGR02595">
    <property type="entry name" value="PEP_CTERM"/>
    <property type="match status" value="1"/>
</dbReference>
<feature type="chain" id="PRO_5037998212" evidence="1">
    <location>
        <begin position="24"/>
        <end position="246"/>
    </location>
</feature>
<dbReference type="KEGG" id="mpad:KEF85_01285"/>
<dbReference type="EMBL" id="CP073754">
    <property type="protein sequence ID" value="QWF72447.1"/>
    <property type="molecule type" value="Genomic_DNA"/>
</dbReference>
<evidence type="ECO:0000313" key="5">
    <source>
        <dbReference type="Proteomes" id="UP000676649"/>
    </source>
</evidence>
<evidence type="ECO:0000259" key="3">
    <source>
        <dbReference type="Pfam" id="PF07603"/>
    </source>
</evidence>
<evidence type="ECO:0000256" key="1">
    <source>
        <dbReference type="SAM" id="SignalP"/>
    </source>
</evidence>
<keyword evidence="5" id="KW-1185">Reference proteome</keyword>
<name>A0A975MR35_9GAMM</name>
<dbReference type="AlphaFoldDB" id="A0A975MR35"/>
<dbReference type="InterPro" id="IPR011460">
    <property type="entry name" value="Lcl_C"/>
</dbReference>
<dbReference type="RefSeq" id="WP_215584931.1">
    <property type="nucleotide sequence ID" value="NZ_CP073754.1"/>
</dbReference>
<accession>A0A975MR35</accession>
<keyword evidence="1" id="KW-0732">Signal</keyword>
<protein>
    <submittedName>
        <fullName evidence="4">DUF1566 domain-containing protein</fullName>
    </submittedName>
</protein>